<reference evidence="2" key="1">
    <citation type="submission" date="2022-03" db="EMBL/GenBank/DDBJ databases">
        <authorList>
            <person name="Sayadi A."/>
        </authorList>
    </citation>
    <scope>NUCLEOTIDE SEQUENCE</scope>
</reference>
<feature type="region of interest" description="Disordered" evidence="1">
    <location>
        <begin position="1"/>
        <end position="66"/>
    </location>
</feature>
<evidence type="ECO:0000313" key="3">
    <source>
        <dbReference type="Proteomes" id="UP001152888"/>
    </source>
</evidence>
<gene>
    <name evidence="2" type="ORF">ACAOBT_LOCUS26217</name>
</gene>
<feature type="region of interest" description="Disordered" evidence="1">
    <location>
        <begin position="143"/>
        <end position="164"/>
    </location>
</feature>
<sequence length="207" mass="22744">MLKFLKKTEQPVGLGLQSQGEDEENYSEKDSHEVEQQSNSREESADSSFSSINVLAPPPRKNRKTGPIARQNELIQKACSLLSSKPSSSSSVNPTALYWSRKLEKIHPTQRTFAEKAINDILFEAELGTLERDSVQINVSPYSRTGPASLTSPYSGNPTASPDSHISLSGSSTYVQIPSPSPPTHPPNINVVYTIHLRVCLQGPHYK</sequence>
<evidence type="ECO:0000313" key="2">
    <source>
        <dbReference type="EMBL" id="CAH2001477.1"/>
    </source>
</evidence>
<feature type="compositionally biased region" description="Basic and acidic residues" evidence="1">
    <location>
        <begin position="26"/>
        <end position="44"/>
    </location>
</feature>
<dbReference type="Proteomes" id="UP001152888">
    <property type="component" value="Unassembled WGS sequence"/>
</dbReference>
<dbReference type="AlphaFoldDB" id="A0A9P0LUA2"/>
<protein>
    <submittedName>
        <fullName evidence="2">Uncharacterized protein</fullName>
    </submittedName>
</protein>
<dbReference type="EMBL" id="CAKOFQ010007450">
    <property type="protein sequence ID" value="CAH2001477.1"/>
    <property type="molecule type" value="Genomic_DNA"/>
</dbReference>
<comment type="caution">
    <text evidence="2">The sequence shown here is derived from an EMBL/GenBank/DDBJ whole genome shotgun (WGS) entry which is preliminary data.</text>
</comment>
<organism evidence="2 3">
    <name type="scientific">Acanthoscelides obtectus</name>
    <name type="common">Bean weevil</name>
    <name type="synonym">Bruchus obtectus</name>
    <dbReference type="NCBI Taxonomy" id="200917"/>
    <lineage>
        <taxon>Eukaryota</taxon>
        <taxon>Metazoa</taxon>
        <taxon>Ecdysozoa</taxon>
        <taxon>Arthropoda</taxon>
        <taxon>Hexapoda</taxon>
        <taxon>Insecta</taxon>
        <taxon>Pterygota</taxon>
        <taxon>Neoptera</taxon>
        <taxon>Endopterygota</taxon>
        <taxon>Coleoptera</taxon>
        <taxon>Polyphaga</taxon>
        <taxon>Cucujiformia</taxon>
        <taxon>Chrysomeloidea</taxon>
        <taxon>Chrysomelidae</taxon>
        <taxon>Bruchinae</taxon>
        <taxon>Bruchini</taxon>
        <taxon>Acanthoscelides</taxon>
    </lineage>
</organism>
<accession>A0A9P0LUA2</accession>
<proteinExistence type="predicted"/>
<dbReference type="OrthoDB" id="6617753at2759"/>
<name>A0A9P0LUA2_ACAOB</name>
<keyword evidence="3" id="KW-1185">Reference proteome</keyword>
<evidence type="ECO:0000256" key="1">
    <source>
        <dbReference type="SAM" id="MobiDB-lite"/>
    </source>
</evidence>